<organism evidence="1 2">
    <name type="scientific">Pseudoclavibacter terrae</name>
    <dbReference type="NCBI Taxonomy" id="1530195"/>
    <lineage>
        <taxon>Bacteria</taxon>
        <taxon>Bacillati</taxon>
        <taxon>Actinomycetota</taxon>
        <taxon>Actinomycetes</taxon>
        <taxon>Micrococcales</taxon>
        <taxon>Microbacteriaceae</taxon>
        <taxon>Pseudoclavibacter</taxon>
    </lineage>
</organism>
<name>A0A7J5AYP7_9MICO</name>
<dbReference type="EMBL" id="WBJX01000007">
    <property type="protein sequence ID" value="KAB1636192.1"/>
    <property type="molecule type" value="Genomic_DNA"/>
</dbReference>
<sequence length="172" mass="18625">MPRPSLLFGDQLPHLQAFAASSGVVDCRAERPASLTMSARAFVVAIDLRTSSTPQTARRQLKAVLKDAVVEARRYGQFAHFIVVYAADATDRRLDSAAAGLAMRVHASLERELGESVDVVLLDVTGCESPEGLSRRLAAHIQRPAGTASDSALRWRDVEERSIAAAAMSDYF</sequence>
<protein>
    <submittedName>
        <fullName evidence="1">Uncharacterized protein</fullName>
    </submittedName>
</protein>
<dbReference type="Proteomes" id="UP000490386">
    <property type="component" value="Unassembled WGS sequence"/>
</dbReference>
<gene>
    <name evidence="1" type="ORF">F8O03_16850</name>
</gene>
<dbReference type="AlphaFoldDB" id="A0A7J5AYP7"/>
<proteinExistence type="predicted"/>
<keyword evidence="2" id="KW-1185">Reference proteome</keyword>
<dbReference type="OrthoDB" id="5109452at2"/>
<comment type="caution">
    <text evidence="1">The sequence shown here is derived from an EMBL/GenBank/DDBJ whole genome shotgun (WGS) entry which is preliminary data.</text>
</comment>
<evidence type="ECO:0000313" key="1">
    <source>
        <dbReference type="EMBL" id="KAB1636192.1"/>
    </source>
</evidence>
<accession>A0A7J5AYP7</accession>
<reference evidence="1 2" key="1">
    <citation type="submission" date="2019-09" db="EMBL/GenBank/DDBJ databases">
        <title>Phylogeny of genus Pseudoclavibacter and closely related genus.</title>
        <authorList>
            <person name="Li Y."/>
        </authorList>
    </citation>
    <scope>NUCLEOTIDE SEQUENCE [LARGE SCALE GENOMIC DNA]</scope>
    <source>
        <strain evidence="1 2">THG-MD12</strain>
    </source>
</reference>
<evidence type="ECO:0000313" key="2">
    <source>
        <dbReference type="Proteomes" id="UP000490386"/>
    </source>
</evidence>
<dbReference type="RefSeq" id="WP_151424901.1">
    <property type="nucleotide sequence ID" value="NZ_CANKVH010000004.1"/>
</dbReference>